<comment type="caution">
    <text evidence="1">The sequence shown here is derived from an EMBL/GenBank/DDBJ whole genome shotgun (WGS) entry which is preliminary data.</text>
</comment>
<reference evidence="1 2" key="1">
    <citation type="submission" date="2024-05" db="EMBL/GenBank/DDBJ databases">
        <title>Haplotype-resolved chromosome-level genome assembly of Huyou (Citrus changshanensis).</title>
        <authorList>
            <person name="Miao C."/>
            <person name="Chen W."/>
            <person name="Wu Y."/>
            <person name="Wang L."/>
            <person name="Zhao S."/>
            <person name="Grierson D."/>
            <person name="Xu C."/>
            <person name="Chen K."/>
        </authorList>
    </citation>
    <scope>NUCLEOTIDE SEQUENCE [LARGE SCALE GENOMIC DNA]</scope>
    <source>
        <strain evidence="1">01-14</strain>
        <tissue evidence="1">Leaf</tissue>
    </source>
</reference>
<keyword evidence="2" id="KW-1185">Reference proteome</keyword>
<organism evidence="1 2">
    <name type="scientific">Citrus x changshan-huyou</name>
    <dbReference type="NCBI Taxonomy" id="2935761"/>
    <lineage>
        <taxon>Eukaryota</taxon>
        <taxon>Viridiplantae</taxon>
        <taxon>Streptophyta</taxon>
        <taxon>Embryophyta</taxon>
        <taxon>Tracheophyta</taxon>
        <taxon>Spermatophyta</taxon>
        <taxon>Magnoliopsida</taxon>
        <taxon>eudicotyledons</taxon>
        <taxon>Gunneridae</taxon>
        <taxon>Pentapetalae</taxon>
        <taxon>rosids</taxon>
        <taxon>malvids</taxon>
        <taxon>Sapindales</taxon>
        <taxon>Rutaceae</taxon>
        <taxon>Aurantioideae</taxon>
        <taxon>Citrus</taxon>
    </lineage>
</organism>
<protein>
    <submittedName>
        <fullName evidence="1">Uncharacterized protein</fullName>
    </submittedName>
</protein>
<dbReference type="Proteomes" id="UP001428341">
    <property type="component" value="Unassembled WGS sequence"/>
</dbReference>
<evidence type="ECO:0000313" key="1">
    <source>
        <dbReference type="EMBL" id="KAK9209134.1"/>
    </source>
</evidence>
<dbReference type="EMBL" id="JBCGBO010000004">
    <property type="protein sequence ID" value="KAK9209134.1"/>
    <property type="molecule type" value="Genomic_DNA"/>
</dbReference>
<proteinExistence type="predicted"/>
<evidence type="ECO:0000313" key="2">
    <source>
        <dbReference type="Proteomes" id="UP001428341"/>
    </source>
</evidence>
<name>A0AAP0MH97_9ROSI</name>
<dbReference type="AlphaFoldDB" id="A0AAP0MH97"/>
<gene>
    <name evidence="1" type="ORF">WN944_001498</name>
</gene>
<sequence length="265" mass="30503">MANPIYNLARMEMNRLNFDTTRKKIKELRKEYQILDDITLRLLKENEMTNKSSDGEIMNKDDRVGDLHPLLILPPTSFSIYPKGNLLESNDNRESKRGRVESLLPVVNLAARSVSQNALDDFSHLSATHALEVLVRNQAKIDSKIDKLTHELEKLKSDVDQRVRFEKRQLKVDVWVKKKSMTKCSKVMRSESRAENLEVNIDLNNDDLVEVSANLNTTENLEASIDLNKPENVDLNKAMSRLMLISTRLLLTSTRLKMSTLTRQR</sequence>
<accession>A0AAP0MH97</accession>